<evidence type="ECO:0000256" key="2">
    <source>
        <dbReference type="SAM" id="SignalP"/>
    </source>
</evidence>
<keyword evidence="2" id="KW-0732">Signal</keyword>
<reference evidence="3 4" key="1">
    <citation type="journal article" date="2018" name="Front. Microbiol.">
        <title>Novel Insights Into Bacterial Dimethylsulfoniopropionate Catabolism in the East China Sea.</title>
        <authorList>
            <person name="Liu J."/>
            <person name="Liu J."/>
            <person name="Zhang S.H."/>
            <person name="Liang J."/>
            <person name="Lin H."/>
            <person name="Song D."/>
            <person name="Yang G.P."/>
            <person name="Todd J.D."/>
            <person name="Zhang X.H."/>
        </authorList>
    </citation>
    <scope>NUCLEOTIDE SEQUENCE [LARGE SCALE GENOMIC DNA]</scope>
    <source>
        <strain evidence="3 4">ZYFD042</strain>
    </source>
</reference>
<keyword evidence="1" id="KW-1133">Transmembrane helix</keyword>
<keyword evidence="1" id="KW-0812">Transmembrane</keyword>
<gene>
    <name evidence="3" type="ORF">D8Y23_06215</name>
</gene>
<sequence length="335" mass="34263">MTVIRHVRLLAVAAALALALSASPPAHAEDGGIAWSVQTGDNANGTGRANFAYTVDPGAVVSDTMIVVNTGTEPLPLSVYAADAFTTASGEIDVLADGTPSQDAGTWVSVERTGLDLAPGQSAEIPFTLTVPADARPGDHSAGIVTSLTSRDAASSLSVERRLGTRITVRVAGDLVPAASITAVTARYEGSWNPFESGRVVVQYALQNTGNTRLTGVEALTVDGIAPAAAARTQLPEILTGSTIEVTREIPAFSLGWLGGRVAIEPEGVGLGAGVVAPLVAEYGVVAPPWSLYALIVAVIGGVVVLVIVARRRAAGRRSTTDTAEARDPEVAQAI</sequence>
<protein>
    <submittedName>
        <fullName evidence="3">DUF916 domain-containing protein</fullName>
    </submittedName>
</protein>
<organism evidence="3 4">
    <name type="scientific">Microbacterium enclense</name>
    <dbReference type="NCBI Taxonomy" id="993073"/>
    <lineage>
        <taxon>Bacteria</taxon>
        <taxon>Bacillati</taxon>
        <taxon>Actinomycetota</taxon>
        <taxon>Actinomycetes</taxon>
        <taxon>Micrococcales</taxon>
        <taxon>Microbacteriaceae</taxon>
        <taxon>Microbacterium</taxon>
    </lineage>
</organism>
<accession>A0A443JID6</accession>
<evidence type="ECO:0000256" key="1">
    <source>
        <dbReference type="SAM" id="Phobius"/>
    </source>
</evidence>
<evidence type="ECO:0000313" key="4">
    <source>
        <dbReference type="Proteomes" id="UP000285970"/>
    </source>
</evidence>
<dbReference type="Proteomes" id="UP000285970">
    <property type="component" value="Unassembled WGS sequence"/>
</dbReference>
<dbReference type="AlphaFoldDB" id="A0A443JID6"/>
<name>A0A443JID6_9MICO</name>
<feature type="chain" id="PRO_5019493395" evidence="2">
    <location>
        <begin position="29"/>
        <end position="335"/>
    </location>
</feature>
<evidence type="ECO:0000313" key="3">
    <source>
        <dbReference type="EMBL" id="RWR20281.1"/>
    </source>
</evidence>
<dbReference type="InterPro" id="IPR013783">
    <property type="entry name" value="Ig-like_fold"/>
</dbReference>
<dbReference type="GO" id="GO:0005975">
    <property type="term" value="P:carbohydrate metabolic process"/>
    <property type="evidence" value="ECO:0007669"/>
    <property type="project" value="UniProtKB-ARBA"/>
</dbReference>
<comment type="caution">
    <text evidence="3">The sequence shown here is derived from an EMBL/GenBank/DDBJ whole genome shotgun (WGS) entry which is preliminary data.</text>
</comment>
<proteinExistence type="predicted"/>
<dbReference type="Gene3D" id="2.60.40.10">
    <property type="entry name" value="Immunoglobulins"/>
    <property type="match status" value="1"/>
</dbReference>
<keyword evidence="1" id="KW-0472">Membrane</keyword>
<feature type="signal peptide" evidence="2">
    <location>
        <begin position="1"/>
        <end position="28"/>
    </location>
</feature>
<feature type="transmembrane region" description="Helical" evidence="1">
    <location>
        <begin position="290"/>
        <end position="310"/>
    </location>
</feature>
<dbReference type="EMBL" id="RBZY01000017">
    <property type="protein sequence ID" value="RWR20281.1"/>
    <property type="molecule type" value="Genomic_DNA"/>
</dbReference>